<sequence length="178" mass="19693">MRLTLYTDYSLRILMYLGAKQREELTTIQDISSAYGISKNHLMKVSHELGKAGYIETVRGRGGGIRLALAPETINIGEVVRRMEDDFYLVECFQPAGGSCPISPVCRLKGVLSKALNAYLQVLGEYTLEDLLMNRDDLRAILQESSSHATPRTEDVPHPGYESHSLPAARGIGEAPQE</sequence>
<keyword evidence="1" id="KW-0238">DNA-binding</keyword>
<dbReference type="InterPro" id="IPR000944">
    <property type="entry name" value="Tscrpt_reg_Rrf2"/>
</dbReference>
<evidence type="ECO:0000256" key="2">
    <source>
        <dbReference type="ARBA" id="ARBA00034078"/>
    </source>
</evidence>
<dbReference type="PROSITE" id="PS51197">
    <property type="entry name" value="HTH_RRF2_2"/>
    <property type="match status" value="1"/>
</dbReference>
<organism evidence="5 6">
    <name type="scientific">Paenibacillus tritici</name>
    <dbReference type="NCBI Taxonomy" id="1873425"/>
    <lineage>
        <taxon>Bacteria</taxon>
        <taxon>Bacillati</taxon>
        <taxon>Bacillota</taxon>
        <taxon>Bacilli</taxon>
        <taxon>Bacillales</taxon>
        <taxon>Paenibacillaceae</taxon>
        <taxon>Paenibacillus</taxon>
    </lineage>
</organism>
<dbReference type="PANTHER" id="PTHR33221:SF4">
    <property type="entry name" value="HTH-TYPE TRANSCRIPTIONAL REPRESSOR NSRR"/>
    <property type="match status" value="1"/>
</dbReference>
<evidence type="ECO:0000256" key="3">
    <source>
        <dbReference type="ARBA" id="ARBA00040173"/>
    </source>
</evidence>
<dbReference type="InterPro" id="IPR036388">
    <property type="entry name" value="WH-like_DNA-bd_sf"/>
</dbReference>
<comment type="caution">
    <text evidence="5">The sequence shown here is derived from an EMBL/GenBank/DDBJ whole genome shotgun (WGS) entry which is preliminary data.</text>
</comment>
<evidence type="ECO:0000256" key="4">
    <source>
        <dbReference type="SAM" id="MobiDB-lite"/>
    </source>
</evidence>
<dbReference type="SUPFAM" id="SSF46785">
    <property type="entry name" value="Winged helix' DNA-binding domain"/>
    <property type="match status" value="1"/>
</dbReference>
<dbReference type="Gene3D" id="1.10.10.10">
    <property type="entry name" value="Winged helix-like DNA-binding domain superfamily/Winged helix DNA-binding domain"/>
    <property type="match status" value="1"/>
</dbReference>
<dbReference type="PROSITE" id="PS01332">
    <property type="entry name" value="HTH_RRF2_1"/>
    <property type="match status" value="1"/>
</dbReference>
<dbReference type="InterPro" id="IPR030489">
    <property type="entry name" value="TR_Rrf2-type_CS"/>
</dbReference>
<accession>A0ABX2DMP2</accession>
<dbReference type="InterPro" id="IPR036390">
    <property type="entry name" value="WH_DNA-bd_sf"/>
</dbReference>
<comment type="cofactor">
    <cofactor evidence="2">
        <name>[2Fe-2S] cluster</name>
        <dbReference type="ChEBI" id="CHEBI:190135"/>
    </cofactor>
</comment>
<gene>
    <name evidence="5" type="ORF">HQN87_09160</name>
</gene>
<evidence type="ECO:0000313" key="6">
    <source>
        <dbReference type="Proteomes" id="UP000711047"/>
    </source>
</evidence>
<dbReference type="PANTHER" id="PTHR33221">
    <property type="entry name" value="WINGED HELIX-TURN-HELIX TRANSCRIPTIONAL REGULATOR, RRF2 FAMILY"/>
    <property type="match status" value="1"/>
</dbReference>
<dbReference type="EMBL" id="JABMKX010000004">
    <property type="protein sequence ID" value="NQX45497.1"/>
    <property type="molecule type" value="Genomic_DNA"/>
</dbReference>
<dbReference type="Pfam" id="PF02082">
    <property type="entry name" value="Rrf2"/>
    <property type="match status" value="1"/>
</dbReference>
<feature type="region of interest" description="Disordered" evidence="4">
    <location>
        <begin position="145"/>
        <end position="178"/>
    </location>
</feature>
<evidence type="ECO:0000313" key="5">
    <source>
        <dbReference type="EMBL" id="NQX45497.1"/>
    </source>
</evidence>
<evidence type="ECO:0000256" key="1">
    <source>
        <dbReference type="ARBA" id="ARBA00023125"/>
    </source>
</evidence>
<protein>
    <recommendedName>
        <fullName evidence="3">HTH-type transcriptional regulator NsrR</fullName>
    </recommendedName>
</protein>
<reference evidence="5 6" key="1">
    <citation type="submission" date="2020-05" db="EMBL/GenBank/DDBJ databases">
        <title>Paenibacillus glebae, sp. nov., Paenibacillus humi sp. nov., Paenibacillus pedi sp. nov., Paenibacillus terrestris sp. nov. and Paenibacillus terricola sp. nov., isolated from a forest top soil sample.</title>
        <authorList>
            <person name="Qi S."/>
            <person name="Carlier A."/>
            <person name="Cnockaert M."/>
            <person name="Vandamme P."/>
        </authorList>
    </citation>
    <scope>NUCLEOTIDE SEQUENCE [LARGE SCALE GENOMIC DNA]</scope>
    <source>
        <strain evidence="5 6">LMG 29502</strain>
    </source>
</reference>
<dbReference type="NCBIfam" id="TIGR00738">
    <property type="entry name" value="rrf2_super"/>
    <property type="match status" value="1"/>
</dbReference>
<keyword evidence="6" id="KW-1185">Reference proteome</keyword>
<proteinExistence type="predicted"/>
<name>A0ABX2DMP2_9BACL</name>
<dbReference type="Proteomes" id="UP000711047">
    <property type="component" value="Unassembled WGS sequence"/>
</dbReference>